<dbReference type="InterPro" id="IPR018709">
    <property type="entry name" value="CoA_activase_DUF2229"/>
</dbReference>
<evidence type="ECO:0000313" key="7">
    <source>
        <dbReference type="EMBL" id="RXZ54862.1"/>
    </source>
</evidence>
<dbReference type="InterPro" id="IPR043129">
    <property type="entry name" value="ATPase_NBD"/>
</dbReference>
<dbReference type="InterPro" id="IPR051805">
    <property type="entry name" value="Dehydratase_Activator_Redct"/>
</dbReference>
<comment type="cofactor">
    <cofactor evidence="1">
        <name>[4Fe-4S] cluster</name>
        <dbReference type="ChEBI" id="CHEBI:49883"/>
    </cofactor>
</comment>
<feature type="domain" description="DUF2229" evidence="6">
    <location>
        <begin position="703"/>
        <end position="919"/>
    </location>
</feature>
<name>A0A4Q2K5Y5_9ACTN</name>
<dbReference type="EMBL" id="SDPW01000001">
    <property type="protein sequence ID" value="RXZ54862.1"/>
    <property type="molecule type" value="Genomic_DNA"/>
</dbReference>
<gene>
    <name evidence="7" type="ORF">ET524_10495</name>
</gene>
<accession>A0A4Q2K5Y5</accession>
<dbReference type="InterPro" id="IPR002731">
    <property type="entry name" value="ATPase_BadF"/>
</dbReference>
<comment type="caution">
    <text evidence="7">The sequence shown here is derived from an EMBL/GenBank/DDBJ whole genome shotgun (WGS) entry which is preliminary data.</text>
</comment>
<feature type="domain" description="ATPase BadF/BadG/BcrA/BcrD type" evidence="5">
    <location>
        <begin position="4"/>
        <end position="296"/>
    </location>
</feature>
<dbReference type="CDD" id="cd24035">
    <property type="entry name" value="ASKHA_NBD_O66634-like_rpt2"/>
    <property type="match status" value="1"/>
</dbReference>
<dbReference type="OrthoDB" id="9177882at2"/>
<dbReference type="Pfam" id="PF01869">
    <property type="entry name" value="BcrAD_BadFG"/>
    <property type="match status" value="2"/>
</dbReference>
<dbReference type="PANTHER" id="PTHR32329">
    <property type="entry name" value="BIFUNCTIONAL PROTEIN [INCLUDES 2-HYDROXYACYL-COA DEHYDRATASE (N-TER) AND ITS ACTIVATOR DOMAIN (C_TERM)-RELATED"/>
    <property type="match status" value="1"/>
</dbReference>
<evidence type="ECO:0000259" key="5">
    <source>
        <dbReference type="Pfam" id="PF01869"/>
    </source>
</evidence>
<reference evidence="7 8" key="1">
    <citation type="submission" date="2019-01" db="EMBL/GenBank/DDBJ databases">
        <title>Senegalimassilia sp. nov. KGMB04484 isolated human feces.</title>
        <authorList>
            <person name="Han K.-I."/>
            <person name="Kim J.-S."/>
            <person name="Lee K.C."/>
            <person name="Suh M.K."/>
            <person name="Eom M.K."/>
            <person name="Lee J.H."/>
            <person name="Park S.-H."/>
            <person name="Kang S.W."/>
            <person name="Park J.-E."/>
            <person name="Oh B.S."/>
            <person name="Yu S.Y."/>
            <person name="Choi S.-H."/>
            <person name="Lee D.H."/>
            <person name="Yoon H."/>
            <person name="Kim B.-Y."/>
            <person name="Lee J.H."/>
            <person name="Lee J.-S."/>
        </authorList>
    </citation>
    <scope>NUCLEOTIDE SEQUENCE [LARGE SCALE GENOMIC DNA]</scope>
    <source>
        <strain evidence="7 8">KGMB04484</strain>
    </source>
</reference>
<evidence type="ECO:0000259" key="6">
    <source>
        <dbReference type="Pfam" id="PF09989"/>
    </source>
</evidence>
<keyword evidence="2" id="KW-0479">Metal-binding</keyword>
<dbReference type="GO" id="GO:0046872">
    <property type="term" value="F:metal ion binding"/>
    <property type="evidence" value="ECO:0007669"/>
    <property type="project" value="UniProtKB-KW"/>
</dbReference>
<evidence type="ECO:0000256" key="1">
    <source>
        <dbReference type="ARBA" id="ARBA00001966"/>
    </source>
</evidence>
<dbReference type="SUPFAM" id="SSF53067">
    <property type="entry name" value="Actin-like ATPase domain"/>
    <property type="match status" value="2"/>
</dbReference>
<organism evidence="7 8">
    <name type="scientific">Senegalimassilia faecalis</name>
    <dbReference type="NCBI Taxonomy" id="2509433"/>
    <lineage>
        <taxon>Bacteria</taxon>
        <taxon>Bacillati</taxon>
        <taxon>Actinomycetota</taxon>
        <taxon>Coriobacteriia</taxon>
        <taxon>Coriobacteriales</taxon>
        <taxon>Coriobacteriaceae</taxon>
        <taxon>Senegalimassilia</taxon>
    </lineage>
</organism>
<dbReference type="PANTHER" id="PTHR32329:SF7">
    <property type="entry name" value="ACTIVATOR OF 2-HYDROXYACYL-COA-HYDRATASE"/>
    <property type="match status" value="1"/>
</dbReference>
<dbReference type="NCBIfam" id="TIGR00241">
    <property type="entry name" value="CoA_E_activ"/>
    <property type="match status" value="1"/>
</dbReference>
<evidence type="ECO:0000256" key="3">
    <source>
        <dbReference type="ARBA" id="ARBA00023004"/>
    </source>
</evidence>
<keyword evidence="8" id="KW-1185">Reference proteome</keyword>
<evidence type="ECO:0000256" key="2">
    <source>
        <dbReference type="ARBA" id="ARBA00022723"/>
    </source>
</evidence>
<sequence>MYYVGIDIGASSVKVAAVDAAGAVVRVLRRAHQGSPLPCLRALLDELANGENEPGARVAPEAGGRAGDEGACGNKPAAASAISATSRPLPLSACGGVAVTGSGAGMVRALAPGLRELEEVPALVKGVRALAPQAACVMQMGAQSGVFATGFASGAAPEFAMNESCAAGTGSFFEDQMQRLGLPLDSYSDLVTRAQSVPRLSGRCSVFAKTDIIHRQQEGVPVEDILQGLCHATVKAFKATIVRSLPVEKPLALAGGTLLNAGVVRAVREVFDLGEDELLADPQLVNAQAVGAALAAAEAGEADAQLAALRAALGGESAGQADDLARLPRLPHVDCTPNRGFALAPSPWNPAGAPAYDGSAVPRSAAVDALAAGQPVPVALGVDVGSTSTNLVLISTDGVLLDAQYLRTRGNPKQAVRDGLASLAQRVGGRAHVVAAGVTGSGRTMIGNLIGADAVRDEITAQARAAAAADQLVDTVFEIGGQDSKYIGLAAGQVADFQMNKVCAAGTGSFVEEQAARLGIALSDYGALALSAEHPVDLGERCTVFVETAINAALAKGATKPEVAAGLCLSVVRNYLHKVVNNKPVGRRIVLQGGVAYNPAIVAAFRAYAGDDLTVSPYFAVSGSVGAALLAAEAQGVLSVQTGVTADKTFPPSNFKGWDLSGASHAAHRVDPEEIAANRAFFHKVDEMYLEGYDPQRDPAKKTVGIPRALMLHKLFPMANTFFKQLGFNVVLTDASDEETVRLAQASAQGETCYPVKLVHGHMAQLLDAGVDYVFMPSVHTIRHLKSTVPHNYACTYMQSIPAIVAKELDYEGHGITLLNPQMNLDFGQGAMAEVMLEVGAQLGRTPQETARAMLAGGFAVTEFTRKTEELGDQLLASLKPGERVIVIITRNYGIVDPALNMGIPDLLLDRGQKVITVSHLHAHDLGISADYPGVVWPFGQHILSGAKLVRRDPRLFAVYLTNHGCGPDTMISHLFAEEMAGKPYLQIEMDEHYSKVGVETRVEAFLNAIEHYEAADLRGAPTSTCVVNSACEPVRKGELAGLPSFGPYGPLAAQWLRDQGISVCELVPNAQTLELGRKECTSKEYYSFASLLGVSLAAAESASAEGPVQQLLLPSSQGGEADGQFDRVVRSVLDAKGYADVRVIAPDVELLPCNLDDPEGFFVHMLAGDVVWAAAPEARPDLRKRLAKPNLSLDDVLAAACEVGAAAGAGATASSKDLGSSCARNVEVKTSDISASPNCDAAEELRLKTSDVSARDACPAAGGARKTLAVVGEWPLVAGDELTGGLFAQLEAEGYRVVRAPFAEYLLFIWEDGCDEAKHAKVVGGLMPMLGETGTPKTVGLPDVPAATPSASAQDSAVDAKRSSAALVDMPAPSASASVPAATVPAPALADLDQELTIADVQALASGCQAACANALGGCDGSHDHGAAAAALATGPLEVGADVQVNPLFGAEQRTLPQDEWRALLARLADMMAQVSDALGAASPYACRCAALRDSGGEFERSDSDGRCETAAESSGFNGLRQMATDALGQFAGANARYRYAKAVEIGDRADGVIEVASTYENVDIMLRLKGIPAKAPLLHLAFDGALDQSVEERLRSFLYYV</sequence>
<dbReference type="RefSeq" id="WP_129425658.1">
    <property type="nucleotide sequence ID" value="NZ_SDPW01000001.1"/>
</dbReference>
<dbReference type="Proteomes" id="UP000293345">
    <property type="component" value="Unassembled WGS sequence"/>
</dbReference>
<evidence type="ECO:0000256" key="4">
    <source>
        <dbReference type="ARBA" id="ARBA00023014"/>
    </source>
</evidence>
<keyword evidence="3" id="KW-0408">Iron</keyword>
<keyword evidence="4" id="KW-0411">Iron-sulfur</keyword>
<dbReference type="Gene3D" id="3.30.420.40">
    <property type="match status" value="3"/>
</dbReference>
<dbReference type="Pfam" id="PF09989">
    <property type="entry name" value="DUF2229"/>
    <property type="match status" value="1"/>
</dbReference>
<dbReference type="InterPro" id="IPR008275">
    <property type="entry name" value="CoA_E_activase_dom"/>
</dbReference>
<proteinExistence type="predicted"/>
<feature type="domain" description="ATPase BadF/BadG/BcrA/BcrD type" evidence="5">
    <location>
        <begin position="380"/>
        <end position="631"/>
    </location>
</feature>
<evidence type="ECO:0000313" key="8">
    <source>
        <dbReference type="Proteomes" id="UP000293345"/>
    </source>
</evidence>
<protein>
    <submittedName>
        <fullName evidence="7">CoA activase</fullName>
    </submittedName>
</protein>
<dbReference type="Gene3D" id="3.40.50.11900">
    <property type="match status" value="1"/>
</dbReference>
<dbReference type="GO" id="GO:0051536">
    <property type="term" value="F:iron-sulfur cluster binding"/>
    <property type="evidence" value="ECO:0007669"/>
    <property type="project" value="UniProtKB-KW"/>
</dbReference>